<name>A0A6V7QVQ4_ANACO</name>
<organism evidence="2">
    <name type="scientific">Ananas comosus var. bracteatus</name>
    <name type="common">red pineapple</name>
    <dbReference type="NCBI Taxonomy" id="296719"/>
    <lineage>
        <taxon>Eukaryota</taxon>
        <taxon>Viridiplantae</taxon>
        <taxon>Streptophyta</taxon>
        <taxon>Embryophyta</taxon>
        <taxon>Tracheophyta</taxon>
        <taxon>Spermatophyta</taxon>
        <taxon>Magnoliopsida</taxon>
        <taxon>Liliopsida</taxon>
        <taxon>Poales</taxon>
        <taxon>Bromeliaceae</taxon>
        <taxon>Bromelioideae</taxon>
        <taxon>Ananas</taxon>
    </lineage>
</organism>
<dbReference type="AlphaFoldDB" id="A0A6V7QVQ4"/>
<gene>
    <name evidence="2" type="ORF">CB5_LOCUS30484</name>
</gene>
<sequence length="105" mass="11302">MLFPVEKSGALPVVVYGLNAYSDSCESVFRICGPVNLDRARMDSIRLGRGRERGKSAQGNQFHGSKIPCKLELCTSHSMEDEDGTTPSPPKPLITSADPGTNIHG</sequence>
<evidence type="ECO:0000313" key="2">
    <source>
        <dbReference type="EMBL" id="CAD1847273.1"/>
    </source>
</evidence>
<feature type="region of interest" description="Disordered" evidence="1">
    <location>
        <begin position="77"/>
        <end position="105"/>
    </location>
</feature>
<evidence type="ECO:0000256" key="1">
    <source>
        <dbReference type="SAM" id="MobiDB-lite"/>
    </source>
</evidence>
<accession>A0A6V7QVQ4</accession>
<dbReference type="EMBL" id="CAJEUB010000043">
    <property type="protein sequence ID" value="CAD1847273.1"/>
    <property type="molecule type" value="Genomic_DNA"/>
</dbReference>
<reference evidence="2" key="1">
    <citation type="submission" date="2020-07" db="EMBL/GenBank/DDBJ databases">
        <authorList>
            <person name="Lin J."/>
        </authorList>
    </citation>
    <scope>NUCLEOTIDE SEQUENCE</scope>
</reference>
<protein>
    <submittedName>
        <fullName evidence="2">Uncharacterized protein</fullName>
    </submittedName>
</protein>
<proteinExistence type="predicted"/>